<name>A0A0P5ZE70_9CRUS</name>
<proteinExistence type="predicted"/>
<dbReference type="EMBL" id="LRGB01000687">
    <property type="protein sequence ID" value="KZS16758.1"/>
    <property type="molecule type" value="Genomic_DNA"/>
</dbReference>
<feature type="signal peptide" evidence="2">
    <location>
        <begin position="1"/>
        <end position="20"/>
    </location>
</feature>
<feature type="compositionally biased region" description="Low complexity" evidence="1">
    <location>
        <begin position="100"/>
        <end position="129"/>
    </location>
</feature>
<evidence type="ECO:0000256" key="2">
    <source>
        <dbReference type="SAM" id="SignalP"/>
    </source>
</evidence>
<keyword evidence="2" id="KW-0732">Signal</keyword>
<dbReference type="STRING" id="35525.A0A0P5ZE70"/>
<reference evidence="3 4" key="1">
    <citation type="submission" date="2016-03" db="EMBL/GenBank/DDBJ databases">
        <title>EvidentialGene: Evidence-directed Construction of Genes on Genomes.</title>
        <authorList>
            <person name="Gilbert D.G."/>
            <person name="Choi J.-H."/>
            <person name="Mockaitis K."/>
            <person name="Colbourne J."/>
            <person name="Pfrender M."/>
        </authorList>
    </citation>
    <scope>NUCLEOTIDE SEQUENCE [LARGE SCALE GENOMIC DNA]</scope>
    <source>
        <strain evidence="3 4">Xinb3</strain>
        <tissue evidence="3">Complete organism</tissue>
    </source>
</reference>
<sequence>MKLLLVMLLVSGLLIGESQAQGPFVRFFGNLYLNLRNTIRNAIGITSTSTVVSSTTIQTTVTVTVVPPPDVAEEETNEEILIDFPILINSQLETMDTGPTSESEVSTTTESEVSTTTESGSDATTQSSLESTTEEVIIKKVPIIVDAVSDLPDLSTINAEVETSTINTELEISTTDPQVDPTTPFPEKDNIEQEINTEMPKLDPGDISAMEAMVETLLQTPTTTVASPTTPQDVPDTTETEPPVVVKVVQPVKIIPTEVSSTTTSSSTQSVRTSTTFSTLAPKRTIHFTRPSWTPTFLKLANRNIASSRYFFPAHFRRPKGEDFGIDVQEDDNIFLKPSRVLPVESSIGPQMPYVVKRHVTIESSLRASQQQQRKTVLVTTATTD</sequence>
<gene>
    <name evidence="3" type="ORF">APZ42_017364</name>
</gene>
<comment type="caution">
    <text evidence="3">The sequence shown here is derived from an EMBL/GenBank/DDBJ whole genome shotgun (WGS) entry which is preliminary data.</text>
</comment>
<dbReference type="AlphaFoldDB" id="A0A0P5ZE70"/>
<accession>A0A0P5ZE70</accession>
<evidence type="ECO:0000313" key="3">
    <source>
        <dbReference type="EMBL" id="KZS16758.1"/>
    </source>
</evidence>
<dbReference type="Proteomes" id="UP000076858">
    <property type="component" value="Unassembled WGS sequence"/>
</dbReference>
<organism evidence="3 4">
    <name type="scientific">Daphnia magna</name>
    <dbReference type="NCBI Taxonomy" id="35525"/>
    <lineage>
        <taxon>Eukaryota</taxon>
        <taxon>Metazoa</taxon>
        <taxon>Ecdysozoa</taxon>
        <taxon>Arthropoda</taxon>
        <taxon>Crustacea</taxon>
        <taxon>Branchiopoda</taxon>
        <taxon>Diplostraca</taxon>
        <taxon>Cladocera</taxon>
        <taxon>Anomopoda</taxon>
        <taxon>Daphniidae</taxon>
        <taxon>Daphnia</taxon>
    </lineage>
</organism>
<keyword evidence="4" id="KW-1185">Reference proteome</keyword>
<evidence type="ECO:0000313" key="4">
    <source>
        <dbReference type="Proteomes" id="UP000076858"/>
    </source>
</evidence>
<evidence type="ECO:0000256" key="1">
    <source>
        <dbReference type="SAM" id="MobiDB-lite"/>
    </source>
</evidence>
<feature type="chain" id="PRO_5013463152" evidence="2">
    <location>
        <begin position="21"/>
        <end position="385"/>
    </location>
</feature>
<dbReference type="OrthoDB" id="6377407at2759"/>
<protein>
    <submittedName>
        <fullName evidence="3">Uncharacterized protein</fullName>
    </submittedName>
</protein>
<feature type="region of interest" description="Disordered" evidence="1">
    <location>
        <begin position="95"/>
        <end position="129"/>
    </location>
</feature>